<sequence length="230" mass="25628">MSPHSYVAETWSGDAVSSRSSPAPTIDHTDLRKESNGAGIECEVIMVVLDVKRLILCFHPRRLWFLCRPAPPRPPHYAASLLQLRRSRVRVPSPTLDMQPFCDPFPTPHRLHHRLHLAFVAVESSLDDTSLGEMTRRHGNPPMSFQRTQISPLVHEREKELHGLNLPHTSQHEDDDRIPARPTPTLTFSTASRVSGALLRTLHTSSPLLPSTLSTPGSSIVNHPPPFALA</sequence>
<feature type="region of interest" description="Disordered" evidence="1">
    <location>
        <begin position="207"/>
        <end position="230"/>
    </location>
</feature>
<evidence type="ECO:0000313" key="3">
    <source>
        <dbReference type="Proteomes" id="UP001362999"/>
    </source>
</evidence>
<accession>A0AAV9Z545</accession>
<name>A0AAV9Z545_9AGAR</name>
<dbReference type="AlphaFoldDB" id="A0AAV9Z545"/>
<dbReference type="EMBL" id="JAWWNJ010000205">
    <property type="protein sequence ID" value="KAK6971755.1"/>
    <property type="molecule type" value="Genomic_DNA"/>
</dbReference>
<reference evidence="2 3" key="1">
    <citation type="journal article" date="2024" name="J Genomics">
        <title>Draft genome sequencing and assembly of Favolaschia claudopus CIRM-BRFM 2984 isolated from oak limbs.</title>
        <authorList>
            <person name="Navarro D."/>
            <person name="Drula E."/>
            <person name="Chaduli D."/>
            <person name="Cazenave R."/>
            <person name="Ahrendt S."/>
            <person name="Wang J."/>
            <person name="Lipzen A."/>
            <person name="Daum C."/>
            <person name="Barry K."/>
            <person name="Grigoriev I.V."/>
            <person name="Favel A."/>
            <person name="Rosso M.N."/>
            <person name="Martin F."/>
        </authorList>
    </citation>
    <scope>NUCLEOTIDE SEQUENCE [LARGE SCALE GENOMIC DNA]</scope>
    <source>
        <strain evidence="2 3">CIRM-BRFM 2984</strain>
    </source>
</reference>
<comment type="caution">
    <text evidence="2">The sequence shown here is derived from an EMBL/GenBank/DDBJ whole genome shotgun (WGS) entry which is preliminary data.</text>
</comment>
<dbReference type="Proteomes" id="UP001362999">
    <property type="component" value="Unassembled WGS sequence"/>
</dbReference>
<gene>
    <name evidence="2" type="ORF">R3P38DRAFT_3241856</name>
</gene>
<proteinExistence type="predicted"/>
<organism evidence="2 3">
    <name type="scientific">Favolaschia claudopus</name>
    <dbReference type="NCBI Taxonomy" id="2862362"/>
    <lineage>
        <taxon>Eukaryota</taxon>
        <taxon>Fungi</taxon>
        <taxon>Dikarya</taxon>
        <taxon>Basidiomycota</taxon>
        <taxon>Agaricomycotina</taxon>
        <taxon>Agaricomycetes</taxon>
        <taxon>Agaricomycetidae</taxon>
        <taxon>Agaricales</taxon>
        <taxon>Marasmiineae</taxon>
        <taxon>Mycenaceae</taxon>
        <taxon>Favolaschia</taxon>
    </lineage>
</organism>
<feature type="compositionally biased region" description="Low complexity" evidence="1">
    <location>
        <begin position="207"/>
        <end position="219"/>
    </location>
</feature>
<feature type="compositionally biased region" description="Basic and acidic residues" evidence="1">
    <location>
        <begin position="170"/>
        <end position="179"/>
    </location>
</feature>
<evidence type="ECO:0000313" key="2">
    <source>
        <dbReference type="EMBL" id="KAK6971755.1"/>
    </source>
</evidence>
<protein>
    <submittedName>
        <fullName evidence="2">Uncharacterized protein</fullName>
    </submittedName>
</protein>
<evidence type="ECO:0000256" key="1">
    <source>
        <dbReference type="SAM" id="MobiDB-lite"/>
    </source>
</evidence>
<keyword evidence="3" id="KW-1185">Reference proteome</keyword>
<feature type="region of interest" description="Disordered" evidence="1">
    <location>
        <begin position="163"/>
        <end position="187"/>
    </location>
</feature>